<dbReference type="AlphaFoldDB" id="A0A9J6DKV0"/>
<dbReference type="EMBL" id="JABSTU010000008">
    <property type="protein sequence ID" value="KAH8022778.1"/>
    <property type="molecule type" value="Genomic_DNA"/>
</dbReference>
<evidence type="ECO:0000313" key="2">
    <source>
        <dbReference type="EMBL" id="KAH8022778.1"/>
    </source>
</evidence>
<organism evidence="2 3">
    <name type="scientific">Rhipicephalus microplus</name>
    <name type="common">Cattle tick</name>
    <name type="synonym">Boophilus microplus</name>
    <dbReference type="NCBI Taxonomy" id="6941"/>
    <lineage>
        <taxon>Eukaryota</taxon>
        <taxon>Metazoa</taxon>
        <taxon>Ecdysozoa</taxon>
        <taxon>Arthropoda</taxon>
        <taxon>Chelicerata</taxon>
        <taxon>Arachnida</taxon>
        <taxon>Acari</taxon>
        <taxon>Parasitiformes</taxon>
        <taxon>Ixodida</taxon>
        <taxon>Ixodoidea</taxon>
        <taxon>Ixodidae</taxon>
        <taxon>Rhipicephalinae</taxon>
        <taxon>Rhipicephalus</taxon>
        <taxon>Boophilus</taxon>
    </lineage>
</organism>
<gene>
    <name evidence="2" type="ORF">HPB51_005076</name>
</gene>
<reference evidence="2" key="2">
    <citation type="submission" date="2021-09" db="EMBL/GenBank/DDBJ databases">
        <authorList>
            <person name="Jia N."/>
            <person name="Wang J."/>
            <person name="Shi W."/>
            <person name="Du L."/>
            <person name="Sun Y."/>
            <person name="Zhan W."/>
            <person name="Jiang J."/>
            <person name="Wang Q."/>
            <person name="Zhang B."/>
            <person name="Ji P."/>
            <person name="Sakyi L.B."/>
            <person name="Cui X."/>
            <person name="Yuan T."/>
            <person name="Jiang B."/>
            <person name="Yang W."/>
            <person name="Lam T.T.-Y."/>
            <person name="Chang Q."/>
            <person name="Ding S."/>
            <person name="Wang X."/>
            <person name="Zhu J."/>
            <person name="Ruan X."/>
            <person name="Zhao L."/>
            <person name="Wei J."/>
            <person name="Que T."/>
            <person name="Du C."/>
            <person name="Cheng J."/>
            <person name="Dai P."/>
            <person name="Han X."/>
            <person name="Huang E."/>
            <person name="Gao Y."/>
            <person name="Liu J."/>
            <person name="Shao H."/>
            <person name="Ye R."/>
            <person name="Li L."/>
            <person name="Wei W."/>
            <person name="Wang X."/>
            <person name="Wang C."/>
            <person name="Huo Q."/>
            <person name="Li W."/>
            <person name="Guo W."/>
            <person name="Chen H."/>
            <person name="Chen S."/>
            <person name="Zhou L."/>
            <person name="Zhou L."/>
            <person name="Ni X."/>
            <person name="Tian J."/>
            <person name="Zhou Y."/>
            <person name="Sheng Y."/>
            <person name="Liu T."/>
            <person name="Pan Y."/>
            <person name="Xia L."/>
            <person name="Li J."/>
            <person name="Zhao F."/>
            <person name="Cao W."/>
        </authorList>
    </citation>
    <scope>NUCLEOTIDE SEQUENCE</scope>
    <source>
        <strain evidence="2">Rmic-2018</strain>
        <tissue evidence="2">Larvae</tissue>
    </source>
</reference>
<name>A0A9J6DKV0_RHIMP</name>
<dbReference type="InterPro" id="IPR029526">
    <property type="entry name" value="PGBD"/>
</dbReference>
<dbReference type="VEuPathDB" id="VectorBase:LOC119169678"/>
<keyword evidence="3" id="KW-1185">Reference proteome</keyword>
<accession>A0A9J6DKV0</accession>
<sequence>MRKDERGSTDIKVTEVGDVALARWKDNNLVTVASTQVSTGETNAVSRWSSSREERIEVECPQAILEYNRHMGGVDKLDFIMSLYQIPAMTKKLRHIHGVNDDEWAKLRRDSSVNCESFV</sequence>
<dbReference type="PANTHER" id="PTHR47272">
    <property type="entry name" value="DDE_TNP_1_7 DOMAIN-CONTAINING PROTEIN"/>
    <property type="match status" value="1"/>
</dbReference>
<dbReference type="Pfam" id="PF13843">
    <property type="entry name" value="DDE_Tnp_1_7"/>
    <property type="match status" value="1"/>
</dbReference>
<proteinExistence type="predicted"/>
<dbReference type="PANTHER" id="PTHR47272:SF1">
    <property type="entry name" value="PIGGYBAC TRANSPOSABLE ELEMENT-DERIVED PROTEIN 3-LIKE"/>
    <property type="match status" value="1"/>
</dbReference>
<evidence type="ECO:0000313" key="3">
    <source>
        <dbReference type="Proteomes" id="UP000821866"/>
    </source>
</evidence>
<feature type="domain" description="PiggyBac transposable element-derived protein" evidence="1">
    <location>
        <begin position="5"/>
        <end position="88"/>
    </location>
</feature>
<comment type="caution">
    <text evidence="2">The sequence shown here is derived from an EMBL/GenBank/DDBJ whole genome shotgun (WGS) entry which is preliminary data.</text>
</comment>
<dbReference type="Proteomes" id="UP000821866">
    <property type="component" value="Chromosome 6"/>
</dbReference>
<protein>
    <recommendedName>
        <fullName evidence="1">PiggyBac transposable element-derived protein domain-containing protein</fullName>
    </recommendedName>
</protein>
<evidence type="ECO:0000259" key="1">
    <source>
        <dbReference type="Pfam" id="PF13843"/>
    </source>
</evidence>
<reference evidence="2" key="1">
    <citation type="journal article" date="2020" name="Cell">
        <title>Large-Scale Comparative Analyses of Tick Genomes Elucidate Their Genetic Diversity and Vector Capacities.</title>
        <authorList>
            <consortium name="Tick Genome and Microbiome Consortium (TIGMIC)"/>
            <person name="Jia N."/>
            <person name="Wang J."/>
            <person name="Shi W."/>
            <person name="Du L."/>
            <person name="Sun Y."/>
            <person name="Zhan W."/>
            <person name="Jiang J.F."/>
            <person name="Wang Q."/>
            <person name="Zhang B."/>
            <person name="Ji P."/>
            <person name="Bell-Sakyi L."/>
            <person name="Cui X.M."/>
            <person name="Yuan T.T."/>
            <person name="Jiang B.G."/>
            <person name="Yang W.F."/>
            <person name="Lam T.T."/>
            <person name="Chang Q.C."/>
            <person name="Ding S.J."/>
            <person name="Wang X.J."/>
            <person name="Zhu J.G."/>
            <person name="Ruan X.D."/>
            <person name="Zhao L."/>
            <person name="Wei J.T."/>
            <person name="Ye R.Z."/>
            <person name="Que T.C."/>
            <person name="Du C.H."/>
            <person name="Zhou Y.H."/>
            <person name="Cheng J.X."/>
            <person name="Dai P.F."/>
            <person name="Guo W.B."/>
            <person name="Han X.H."/>
            <person name="Huang E.J."/>
            <person name="Li L.F."/>
            <person name="Wei W."/>
            <person name="Gao Y.C."/>
            <person name="Liu J.Z."/>
            <person name="Shao H.Z."/>
            <person name="Wang X."/>
            <person name="Wang C.C."/>
            <person name="Yang T.C."/>
            <person name="Huo Q.B."/>
            <person name="Li W."/>
            <person name="Chen H.Y."/>
            <person name="Chen S.E."/>
            <person name="Zhou L.G."/>
            <person name="Ni X.B."/>
            <person name="Tian J.H."/>
            <person name="Sheng Y."/>
            <person name="Liu T."/>
            <person name="Pan Y.S."/>
            <person name="Xia L.Y."/>
            <person name="Li J."/>
            <person name="Zhao F."/>
            <person name="Cao W.C."/>
        </authorList>
    </citation>
    <scope>NUCLEOTIDE SEQUENCE</scope>
    <source>
        <strain evidence="2">Rmic-2018</strain>
    </source>
</reference>